<dbReference type="InterPro" id="IPR000605">
    <property type="entry name" value="Helicase_SF3_ssDNA/RNA_vir"/>
</dbReference>
<evidence type="ECO:0000313" key="19">
    <source>
        <dbReference type="EMBL" id="APC94137.1"/>
    </source>
</evidence>
<dbReference type="GO" id="GO:0003723">
    <property type="term" value="F:RNA binding"/>
    <property type="evidence" value="ECO:0007669"/>
    <property type="project" value="InterPro"/>
</dbReference>
<name>A0A1J0KK77_9VIRU</name>
<keyword evidence="7" id="KW-0540">Nuclease</keyword>
<proteinExistence type="inferred from homology"/>
<dbReference type="GO" id="GO:0000166">
    <property type="term" value="F:nucleotide binding"/>
    <property type="evidence" value="ECO:0007669"/>
    <property type="project" value="UniProtKB-KW"/>
</dbReference>
<evidence type="ECO:0000256" key="9">
    <source>
        <dbReference type="ARBA" id="ARBA00022741"/>
    </source>
</evidence>
<evidence type="ECO:0000256" key="1">
    <source>
        <dbReference type="ARBA" id="ARBA00001936"/>
    </source>
</evidence>
<protein>
    <recommendedName>
        <fullName evidence="15">ATP-dependent helicase Rep</fullName>
    </recommendedName>
    <alternativeName>
        <fullName evidence="16">RepP</fullName>
    </alternativeName>
</protein>
<keyword evidence="12" id="KW-0190">Covalent protein-DNA linkage</keyword>
<evidence type="ECO:0000256" key="16">
    <source>
        <dbReference type="ARBA" id="ARBA00032243"/>
    </source>
</evidence>
<dbReference type="SUPFAM" id="SSF52540">
    <property type="entry name" value="P-loop containing nucleoside triphosphate hydrolases"/>
    <property type="match status" value="1"/>
</dbReference>
<keyword evidence="10" id="KW-0255">Endonuclease</keyword>
<evidence type="ECO:0000256" key="3">
    <source>
        <dbReference type="ARBA" id="ARBA00008545"/>
    </source>
</evidence>
<evidence type="ECO:0000256" key="14">
    <source>
        <dbReference type="ARBA" id="ARBA00023268"/>
    </source>
</evidence>
<keyword evidence="5" id="KW-0548">Nucleotidyltransferase</keyword>
<evidence type="ECO:0000256" key="8">
    <source>
        <dbReference type="ARBA" id="ARBA00022723"/>
    </source>
</evidence>
<dbReference type="GO" id="GO:0004519">
    <property type="term" value="F:endonuclease activity"/>
    <property type="evidence" value="ECO:0007669"/>
    <property type="project" value="UniProtKB-KW"/>
</dbReference>
<sequence>MSRFRDYAFTDFTLDEDYLGKLEFQYLCYGLETCPTSGKQHLQGYIYFKNAKSFRAVKKLLPTAHLERANGSTDDNVKYCSKEGKFKEFGDRPKQGARNDINEIKEKITTGQYNMRDIVATATSYQSIRMAEVQLKYFEPPRNEKTEVLWFFGETGTGKTRDATAMCEDPYVCMEDNRWWEGYDGHEDVIIDDYRRDFCKFRTLLRILDRYEHRVECKGGSRQLRAKRIIITSSKSPRDLWEGRIEEDLQQLFRRISIVRYYRKNEQGESGFTETFFF</sequence>
<evidence type="ECO:0000259" key="18">
    <source>
        <dbReference type="PROSITE" id="PS52020"/>
    </source>
</evidence>
<comment type="similarity">
    <text evidence="3">Belongs to the nanoviruses/circoviruses replication-associated protein family.</text>
</comment>
<dbReference type="GO" id="GO:0042025">
    <property type="term" value="C:host cell nucleus"/>
    <property type="evidence" value="ECO:0007669"/>
    <property type="project" value="UniProtKB-SubCell"/>
</dbReference>
<dbReference type="GO" id="GO:0016787">
    <property type="term" value="F:hydrolase activity"/>
    <property type="evidence" value="ECO:0007669"/>
    <property type="project" value="UniProtKB-KW"/>
</dbReference>
<evidence type="ECO:0000256" key="15">
    <source>
        <dbReference type="ARBA" id="ARBA00030754"/>
    </source>
</evidence>
<comment type="cofactor">
    <cofactor evidence="1">
        <name>Mn(2+)</name>
        <dbReference type="ChEBI" id="CHEBI:29035"/>
    </cofactor>
</comment>
<keyword evidence="14" id="KW-0511">Multifunctional enzyme</keyword>
<dbReference type="InterPro" id="IPR049912">
    <property type="entry name" value="CRESS_DNA_REP"/>
</dbReference>
<feature type="domain" description="CRESS-DNA virus Rep endonuclease" evidence="18">
    <location>
        <begin position="1"/>
        <end position="92"/>
    </location>
</feature>
<dbReference type="EMBL" id="KX828614">
    <property type="protein sequence ID" value="APC94137.1"/>
    <property type="molecule type" value="Genomic_DNA"/>
</dbReference>
<evidence type="ECO:0000256" key="4">
    <source>
        <dbReference type="ARBA" id="ARBA00022679"/>
    </source>
</evidence>
<keyword evidence="13" id="KW-0238">DNA-binding</keyword>
<comment type="subcellular location">
    <subcellularLocation>
        <location evidence="2">Host nucleus</location>
    </subcellularLocation>
</comment>
<reference evidence="19" key="1">
    <citation type="submission" date="2016-09" db="EMBL/GenBank/DDBJ databases">
        <title>Viral assemblage variation in an Arctic shelf seafloor.</title>
        <authorList>
            <person name="Nguyen T.T."/>
            <person name="Robertsen E.M."/>
            <person name="Landfald B."/>
        </authorList>
    </citation>
    <scope>NUCLEOTIDE SEQUENCE</scope>
</reference>
<evidence type="ECO:0000256" key="5">
    <source>
        <dbReference type="ARBA" id="ARBA00022695"/>
    </source>
</evidence>
<evidence type="ECO:0000256" key="7">
    <source>
        <dbReference type="ARBA" id="ARBA00022722"/>
    </source>
</evidence>
<accession>A0A1J0KK77</accession>
<evidence type="ECO:0000256" key="10">
    <source>
        <dbReference type="ARBA" id="ARBA00022759"/>
    </source>
</evidence>
<dbReference type="Pfam" id="PF02407">
    <property type="entry name" value="Viral_Rep"/>
    <property type="match status" value="1"/>
</dbReference>
<evidence type="ECO:0000256" key="11">
    <source>
        <dbReference type="ARBA" id="ARBA00022801"/>
    </source>
</evidence>
<dbReference type="Pfam" id="PF00910">
    <property type="entry name" value="RNA_helicase"/>
    <property type="match status" value="1"/>
</dbReference>
<dbReference type="GO" id="GO:0016779">
    <property type="term" value="F:nucleotidyltransferase activity"/>
    <property type="evidence" value="ECO:0007669"/>
    <property type="project" value="UniProtKB-KW"/>
</dbReference>
<dbReference type="GO" id="GO:0046872">
    <property type="term" value="F:metal ion binding"/>
    <property type="evidence" value="ECO:0007669"/>
    <property type="project" value="UniProtKB-KW"/>
</dbReference>
<dbReference type="InterPro" id="IPR027417">
    <property type="entry name" value="P-loop_NTPase"/>
</dbReference>
<evidence type="ECO:0000256" key="12">
    <source>
        <dbReference type="ARBA" id="ARBA00023124"/>
    </source>
</evidence>
<comment type="catalytic activity">
    <reaction evidence="17">
        <text>ATP + H2O = ADP + phosphate + H(+)</text>
        <dbReference type="Rhea" id="RHEA:13065"/>
        <dbReference type="ChEBI" id="CHEBI:15377"/>
        <dbReference type="ChEBI" id="CHEBI:15378"/>
        <dbReference type="ChEBI" id="CHEBI:30616"/>
        <dbReference type="ChEBI" id="CHEBI:43474"/>
        <dbReference type="ChEBI" id="CHEBI:456216"/>
    </reaction>
</comment>
<dbReference type="GO" id="GO:0003724">
    <property type="term" value="F:RNA helicase activity"/>
    <property type="evidence" value="ECO:0007669"/>
    <property type="project" value="InterPro"/>
</dbReference>
<evidence type="ECO:0000256" key="17">
    <source>
        <dbReference type="ARBA" id="ARBA00049360"/>
    </source>
</evidence>
<keyword evidence="8" id="KW-0479">Metal-binding</keyword>
<evidence type="ECO:0000256" key="6">
    <source>
        <dbReference type="ARBA" id="ARBA00022705"/>
    </source>
</evidence>
<keyword evidence="4" id="KW-0808">Transferase</keyword>
<evidence type="ECO:0000256" key="13">
    <source>
        <dbReference type="ARBA" id="ARBA00023125"/>
    </source>
</evidence>
<organism evidence="19">
    <name type="scientific">uncultured marine virus</name>
    <dbReference type="NCBI Taxonomy" id="186617"/>
    <lineage>
        <taxon>Viruses</taxon>
        <taxon>environmental samples</taxon>
    </lineage>
</organism>
<keyword evidence="11" id="KW-0378">Hydrolase</keyword>
<keyword evidence="9" id="KW-0547">Nucleotide-binding</keyword>
<dbReference type="GO" id="GO:0003677">
    <property type="term" value="F:DNA binding"/>
    <property type="evidence" value="ECO:0007669"/>
    <property type="project" value="UniProtKB-KW"/>
</dbReference>
<dbReference type="PROSITE" id="PS52020">
    <property type="entry name" value="CRESS_DNA_REP"/>
    <property type="match status" value="1"/>
</dbReference>
<keyword evidence="6" id="KW-0235">DNA replication</keyword>
<evidence type="ECO:0000256" key="2">
    <source>
        <dbReference type="ARBA" id="ARBA00004147"/>
    </source>
</evidence>
<dbReference type="Gene3D" id="3.40.1310.20">
    <property type="match status" value="1"/>
</dbReference>
<dbReference type="GO" id="GO:0006260">
    <property type="term" value="P:DNA replication"/>
    <property type="evidence" value="ECO:0007669"/>
    <property type="project" value="UniProtKB-KW"/>
</dbReference>
<dbReference type="Gene3D" id="3.40.50.300">
    <property type="entry name" value="P-loop containing nucleotide triphosphate hydrolases"/>
    <property type="match status" value="1"/>
</dbReference>